<comment type="similarity">
    <text evidence="1 6">Belongs to the peptidase A1 family.</text>
</comment>
<dbReference type="InterPro" id="IPR001461">
    <property type="entry name" value="Aspartic_peptidase_A1"/>
</dbReference>
<evidence type="ECO:0000256" key="1">
    <source>
        <dbReference type="ARBA" id="ARBA00007447"/>
    </source>
</evidence>
<dbReference type="GO" id="GO:0006508">
    <property type="term" value="P:proteolysis"/>
    <property type="evidence" value="ECO:0007669"/>
    <property type="project" value="UniProtKB-KW"/>
</dbReference>
<keyword evidence="7" id="KW-0812">Transmembrane</keyword>
<organism evidence="10 11">
    <name type="scientific">Tetrahymena thermophila (strain SB210)</name>
    <dbReference type="NCBI Taxonomy" id="312017"/>
    <lineage>
        <taxon>Eukaryota</taxon>
        <taxon>Sar</taxon>
        <taxon>Alveolata</taxon>
        <taxon>Ciliophora</taxon>
        <taxon>Intramacronucleata</taxon>
        <taxon>Oligohymenophorea</taxon>
        <taxon>Hymenostomatida</taxon>
        <taxon>Tetrahymenina</taxon>
        <taxon>Tetrahymenidae</taxon>
        <taxon>Tetrahymena</taxon>
    </lineage>
</organism>
<keyword evidence="11" id="KW-1185">Reference proteome</keyword>
<dbReference type="InterPro" id="IPR001969">
    <property type="entry name" value="Aspartic_peptidase_AS"/>
</dbReference>
<dbReference type="EMBL" id="GG662443">
    <property type="protein sequence ID" value="EAS04691.2"/>
    <property type="molecule type" value="Genomic_DNA"/>
</dbReference>
<feature type="active site" evidence="5">
    <location>
        <position position="80"/>
    </location>
</feature>
<dbReference type="STRING" id="312017.I7LXI2"/>
<feature type="chain" id="PRO_5003712076" evidence="8">
    <location>
        <begin position="25"/>
        <end position="427"/>
    </location>
</feature>
<accession>I7LXI2</accession>
<keyword evidence="7" id="KW-1133">Transmembrane helix</keyword>
<dbReference type="GO" id="GO:0004190">
    <property type="term" value="F:aspartic-type endopeptidase activity"/>
    <property type="evidence" value="ECO:0007669"/>
    <property type="project" value="UniProtKB-KW"/>
</dbReference>
<evidence type="ECO:0000256" key="3">
    <source>
        <dbReference type="ARBA" id="ARBA00022750"/>
    </source>
</evidence>
<keyword evidence="2 6" id="KW-0645">Protease</keyword>
<feature type="signal peptide" evidence="8">
    <location>
        <begin position="1"/>
        <end position="24"/>
    </location>
</feature>
<dbReference type="InterPro" id="IPR034164">
    <property type="entry name" value="Pepsin-like_dom"/>
</dbReference>
<protein>
    <submittedName>
        <fullName evidence="10">Eukaryotic aspartyl protease</fullName>
    </submittedName>
</protein>
<keyword evidence="4 6" id="KW-0378">Hydrolase</keyword>
<evidence type="ECO:0000256" key="4">
    <source>
        <dbReference type="ARBA" id="ARBA00022801"/>
    </source>
</evidence>
<evidence type="ECO:0000256" key="6">
    <source>
        <dbReference type="RuleBase" id="RU000454"/>
    </source>
</evidence>
<dbReference type="PANTHER" id="PTHR47966">
    <property type="entry name" value="BETA-SITE APP-CLEAVING ENZYME, ISOFORM A-RELATED"/>
    <property type="match status" value="1"/>
</dbReference>
<sequence>MIFQNRNFLLLFLGFLSLFSIISSKEVQLIKIDLDKNERDNEKTLLSQSSTINLLNQENLAYVGLVQIGTPAQNFYVIYDTGSNDLFVQQYGCQGCTVTPSLGYTPNVYKSWLSSTSSVSTNKIQLSYGSLTAYGYKGNESVWLNGHAATAFKMIFVYQEGSSQFGSKSSAFDGIMGLSNAQSNINIFEQGKSEGVLNTSLFAFDLANNKFYYDDIDQKYLDAPSVPCSMDDRWTFTILGLHINGQDYTDSLSSQDGLVDSGTSLIYLSNGVISAIVNSSSKFSSRLQGAYSLDNCAGCLCQEINFLPVIEFYSRGALILLPPSQYMMVYSQYCILSIQDSSQFGFNLLGDAFMRQLVVTYNKQDNEMTFYGPNSSFMTNKKTIPTFIVLTVFAALGILALLFVSYRAHKVKQSLYYNNSPLTRRLI</sequence>
<feature type="transmembrane region" description="Helical" evidence="7">
    <location>
        <begin position="384"/>
        <end position="404"/>
    </location>
</feature>
<evidence type="ECO:0000313" key="10">
    <source>
        <dbReference type="EMBL" id="EAS04691.2"/>
    </source>
</evidence>
<dbReference type="InterPro" id="IPR021109">
    <property type="entry name" value="Peptidase_aspartic_dom_sf"/>
</dbReference>
<dbReference type="AlphaFoldDB" id="I7LXI2"/>
<keyword evidence="7" id="KW-0472">Membrane</keyword>
<dbReference type="InParanoid" id="I7LXI2"/>
<dbReference type="InterPro" id="IPR033121">
    <property type="entry name" value="PEPTIDASE_A1"/>
</dbReference>
<keyword evidence="3 6" id="KW-0064">Aspartyl protease</keyword>
<dbReference type="PROSITE" id="PS51767">
    <property type="entry name" value="PEPTIDASE_A1"/>
    <property type="match status" value="1"/>
</dbReference>
<evidence type="ECO:0000256" key="2">
    <source>
        <dbReference type="ARBA" id="ARBA00022670"/>
    </source>
</evidence>
<dbReference type="PANTHER" id="PTHR47966:SF51">
    <property type="entry name" value="BETA-SITE APP-CLEAVING ENZYME, ISOFORM A-RELATED"/>
    <property type="match status" value="1"/>
</dbReference>
<feature type="active site" evidence="5">
    <location>
        <position position="260"/>
    </location>
</feature>
<feature type="domain" description="Peptidase A1" evidence="9">
    <location>
        <begin position="62"/>
        <end position="371"/>
    </location>
</feature>
<dbReference type="RefSeq" id="XP_001024936.2">
    <property type="nucleotide sequence ID" value="XM_001024936.2"/>
</dbReference>
<proteinExistence type="inferred from homology"/>
<dbReference type="Proteomes" id="UP000009168">
    <property type="component" value="Unassembled WGS sequence"/>
</dbReference>
<dbReference type="KEGG" id="tet:TTHERM_00242120"/>
<dbReference type="GeneID" id="7825340"/>
<dbReference type="Pfam" id="PF00026">
    <property type="entry name" value="Asp"/>
    <property type="match status" value="1"/>
</dbReference>
<evidence type="ECO:0000259" key="9">
    <source>
        <dbReference type="PROSITE" id="PS51767"/>
    </source>
</evidence>
<gene>
    <name evidence="10" type="ORF">TTHERM_00242120</name>
</gene>
<dbReference type="Gene3D" id="2.40.70.10">
    <property type="entry name" value="Acid Proteases"/>
    <property type="match status" value="2"/>
</dbReference>
<name>I7LXI2_TETTS</name>
<keyword evidence="8" id="KW-0732">Signal</keyword>
<evidence type="ECO:0000256" key="8">
    <source>
        <dbReference type="SAM" id="SignalP"/>
    </source>
</evidence>
<dbReference type="OrthoDB" id="311946at2759"/>
<dbReference type="PROSITE" id="PS00141">
    <property type="entry name" value="ASP_PROTEASE"/>
    <property type="match status" value="1"/>
</dbReference>
<evidence type="ECO:0000256" key="7">
    <source>
        <dbReference type="SAM" id="Phobius"/>
    </source>
</evidence>
<dbReference type="CDD" id="cd05471">
    <property type="entry name" value="pepsin_like"/>
    <property type="match status" value="1"/>
</dbReference>
<dbReference type="PRINTS" id="PR00792">
    <property type="entry name" value="PEPSIN"/>
</dbReference>
<evidence type="ECO:0000313" key="11">
    <source>
        <dbReference type="Proteomes" id="UP000009168"/>
    </source>
</evidence>
<evidence type="ECO:0000256" key="5">
    <source>
        <dbReference type="PIRSR" id="PIRSR601461-1"/>
    </source>
</evidence>
<reference evidence="11" key="1">
    <citation type="journal article" date="2006" name="PLoS Biol.">
        <title>Macronuclear genome sequence of the ciliate Tetrahymena thermophila, a model eukaryote.</title>
        <authorList>
            <person name="Eisen J.A."/>
            <person name="Coyne R.S."/>
            <person name="Wu M."/>
            <person name="Wu D."/>
            <person name="Thiagarajan M."/>
            <person name="Wortman J.R."/>
            <person name="Badger J.H."/>
            <person name="Ren Q."/>
            <person name="Amedeo P."/>
            <person name="Jones K.M."/>
            <person name="Tallon L.J."/>
            <person name="Delcher A.L."/>
            <person name="Salzberg S.L."/>
            <person name="Silva J.C."/>
            <person name="Haas B.J."/>
            <person name="Majoros W.H."/>
            <person name="Farzad M."/>
            <person name="Carlton J.M."/>
            <person name="Smith R.K. Jr."/>
            <person name="Garg J."/>
            <person name="Pearlman R.E."/>
            <person name="Karrer K.M."/>
            <person name="Sun L."/>
            <person name="Manning G."/>
            <person name="Elde N.C."/>
            <person name="Turkewitz A.P."/>
            <person name="Asai D.J."/>
            <person name="Wilkes D.E."/>
            <person name="Wang Y."/>
            <person name="Cai H."/>
            <person name="Collins K."/>
            <person name="Stewart B.A."/>
            <person name="Lee S.R."/>
            <person name="Wilamowska K."/>
            <person name="Weinberg Z."/>
            <person name="Ruzzo W.L."/>
            <person name="Wloga D."/>
            <person name="Gaertig J."/>
            <person name="Frankel J."/>
            <person name="Tsao C.-C."/>
            <person name="Gorovsky M.A."/>
            <person name="Keeling P.J."/>
            <person name="Waller R.F."/>
            <person name="Patron N.J."/>
            <person name="Cherry J.M."/>
            <person name="Stover N.A."/>
            <person name="Krieger C.J."/>
            <person name="del Toro C."/>
            <person name="Ryder H.F."/>
            <person name="Williamson S.C."/>
            <person name="Barbeau R.A."/>
            <person name="Hamilton E.P."/>
            <person name="Orias E."/>
        </authorList>
    </citation>
    <scope>NUCLEOTIDE SEQUENCE [LARGE SCALE GENOMIC DNA]</scope>
    <source>
        <strain evidence="11">SB210</strain>
    </source>
</reference>
<dbReference type="SUPFAM" id="SSF50630">
    <property type="entry name" value="Acid proteases"/>
    <property type="match status" value="1"/>
</dbReference>